<dbReference type="InterPro" id="IPR013879">
    <property type="entry name" value="DUF1761"/>
</dbReference>
<dbReference type="Proteomes" id="UP000808349">
    <property type="component" value="Unassembled WGS sequence"/>
</dbReference>
<keyword evidence="1" id="KW-0472">Membrane</keyword>
<feature type="transmembrane region" description="Helical" evidence="1">
    <location>
        <begin position="62"/>
        <end position="80"/>
    </location>
</feature>
<reference evidence="2 3" key="1">
    <citation type="submission" date="2020-10" db="EMBL/GenBank/DDBJ databases">
        <title>Connecting structure to function with the recovery of over 1000 high-quality activated sludge metagenome-assembled genomes encoding full-length rRNA genes using long-read sequencing.</title>
        <authorList>
            <person name="Singleton C.M."/>
            <person name="Petriglieri F."/>
            <person name="Kristensen J.M."/>
            <person name="Kirkegaard R.H."/>
            <person name="Michaelsen T.Y."/>
            <person name="Andersen M.H."/>
            <person name="Karst S.M."/>
            <person name="Dueholm M.S."/>
            <person name="Nielsen P.H."/>
            <person name="Albertsen M."/>
        </authorList>
    </citation>
    <scope>NUCLEOTIDE SEQUENCE [LARGE SCALE GENOMIC DNA]</scope>
    <source>
        <strain evidence="2">Ribe_18-Q3-R11-54_BAT3C.373</strain>
    </source>
</reference>
<proteinExistence type="predicted"/>
<accession>A0A9D7SB63</accession>
<dbReference type="Pfam" id="PF08570">
    <property type="entry name" value="DUF1761"/>
    <property type="match status" value="1"/>
</dbReference>
<feature type="transmembrane region" description="Helical" evidence="1">
    <location>
        <begin position="7"/>
        <end position="28"/>
    </location>
</feature>
<evidence type="ECO:0000256" key="1">
    <source>
        <dbReference type="SAM" id="Phobius"/>
    </source>
</evidence>
<organism evidence="2 3">
    <name type="scientific">Candidatus Defluviibacterium haderslevense</name>
    <dbReference type="NCBI Taxonomy" id="2981993"/>
    <lineage>
        <taxon>Bacteria</taxon>
        <taxon>Pseudomonadati</taxon>
        <taxon>Bacteroidota</taxon>
        <taxon>Saprospiria</taxon>
        <taxon>Saprospirales</taxon>
        <taxon>Saprospiraceae</taxon>
        <taxon>Candidatus Defluviibacterium</taxon>
    </lineage>
</organism>
<name>A0A9D7SB63_9BACT</name>
<keyword evidence="1" id="KW-1133">Transmembrane helix</keyword>
<gene>
    <name evidence="2" type="ORF">IPO85_14580</name>
</gene>
<keyword evidence="1" id="KW-0812">Transmembrane</keyword>
<dbReference type="AlphaFoldDB" id="A0A9D7SB63"/>
<comment type="caution">
    <text evidence="2">The sequence shown here is derived from an EMBL/GenBank/DDBJ whole genome shotgun (WGS) entry which is preliminary data.</text>
</comment>
<sequence length="121" mass="13111">METKTNWLAIIACAIGGMLLGFLFYGMLFQSQWMAGNGITQDLTTMKMMKNGAEMSESPTPMVVNTIAMIVYALIINWLLNRTGSHTLSSGAQVGASIGLISLIGIFVGHMFSSTDEFVHD</sequence>
<protein>
    <submittedName>
        <fullName evidence="2">DUF1761 domain-containing protein</fullName>
    </submittedName>
</protein>
<evidence type="ECO:0000313" key="2">
    <source>
        <dbReference type="EMBL" id="MBK9718709.1"/>
    </source>
</evidence>
<dbReference type="EMBL" id="JADKFW010000012">
    <property type="protein sequence ID" value="MBK9718709.1"/>
    <property type="molecule type" value="Genomic_DNA"/>
</dbReference>
<evidence type="ECO:0000313" key="3">
    <source>
        <dbReference type="Proteomes" id="UP000808349"/>
    </source>
</evidence>
<feature type="transmembrane region" description="Helical" evidence="1">
    <location>
        <begin position="92"/>
        <end position="112"/>
    </location>
</feature>